<dbReference type="OrthoDB" id="274625at2"/>
<keyword evidence="3" id="KW-1185">Reference proteome</keyword>
<dbReference type="Pfam" id="PF01755">
    <property type="entry name" value="Glyco_transf_25"/>
    <property type="match status" value="1"/>
</dbReference>
<comment type="caution">
    <text evidence="2">The sequence shown here is derived from an EMBL/GenBank/DDBJ whole genome shotgun (WGS) entry which is preliminary data.</text>
</comment>
<gene>
    <name evidence="2" type="ORF">RISK_001032</name>
</gene>
<dbReference type="PATRIC" id="fig|595434.4.peg.991"/>
<evidence type="ECO:0000313" key="3">
    <source>
        <dbReference type="Proteomes" id="UP000036367"/>
    </source>
</evidence>
<dbReference type="Proteomes" id="UP000036367">
    <property type="component" value="Unassembled WGS sequence"/>
</dbReference>
<accession>A0A0J1BL24</accession>
<name>A0A0J1BL24_RHOIS</name>
<reference evidence="2" key="1">
    <citation type="submission" date="2015-05" db="EMBL/GenBank/DDBJ databases">
        <title>Permanent draft genome of Rhodopirellula islandicus K833.</title>
        <authorList>
            <person name="Kizina J."/>
            <person name="Richter M."/>
            <person name="Glockner F.O."/>
            <person name="Harder J."/>
        </authorList>
    </citation>
    <scope>NUCLEOTIDE SEQUENCE [LARGE SCALE GENOMIC DNA]</scope>
    <source>
        <strain evidence="2">K833</strain>
    </source>
</reference>
<feature type="domain" description="Glycosyl transferase family 25" evidence="1">
    <location>
        <begin position="61"/>
        <end position="106"/>
    </location>
</feature>
<organism evidence="2 3">
    <name type="scientific">Rhodopirellula islandica</name>
    <dbReference type="NCBI Taxonomy" id="595434"/>
    <lineage>
        <taxon>Bacteria</taxon>
        <taxon>Pseudomonadati</taxon>
        <taxon>Planctomycetota</taxon>
        <taxon>Planctomycetia</taxon>
        <taxon>Pirellulales</taxon>
        <taxon>Pirellulaceae</taxon>
        <taxon>Rhodopirellula</taxon>
    </lineage>
</organism>
<dbReference type="RefSeq" id="WP_053061054.1">
    <property type="nucleotide sequence ID" value="NZ_LECT01000007.1"/>
</dbReference>
<evidence type="ECO:0000259" key="1">
    <source>
        <dbReference type="Pfam" id="PF01755"/>
    </source>
</evidence>
<evidence type="ECO:0000313" key="2">
    <source>
        <dbReference type="EMBL" id="KLU07231.1"/>
    </source>
</evidence>
<dbReference type="GO" id="GO:0016740">
    <property type="term" value="F:transferase activity"/>
    <property type="evidence" value="ECO:0007669"/>
    <property type="project" value="UniProtKB-KW"/>
</dbReference>
<dbReference type="AlphaFoldDB" id="A0A0J1BL24"/>
<dbReference type="EMBL" id="LECT01000007">
    <property type="protein sequence ID" value="KLU07231.1"/>
    <property type="molecule type" value="Genomic_DNA"/>
</dbReference>
<sequence length="427" mass="48646">MTMEIERAVVINLDRDSKRLHRFYQALPADWPFPKPMRFSAWDGSRIPAPPWWVAGDAAWGCFRSHQFVIEQAINDQVQSLLVMEDDAFCHPEFSGLFQRFAMELPSDWQWVYLGGQHIQRERGLPIPITEHVYRPFNVHRSHAYALRGATAMQRVVAHLHDRDSWGEKHHIDHRFGEMHATLDAGLYCPDRWLIGQEAGYSNIKRKHVEANFFPDARSFYDLQIDRPVVVVVGMDRKHRLIVAAILHRMGISFGNAPPPGSIDQALDSYCAPGLDTVCNHLVVDPVQHLVADEAFRICHLKMWADRRLKSANPKMPIGATQPKLALMHREIRSAWPQAIFIVVHVENPRPPVGLDAVHHRRAISAMGHLQQEANCHRVNGDDFKRPDQLVHQLAEMIAADFSASDIATAKQFAIELCRQVEAGGQE</sequence>
<keyword evidence="2" id="KW-0808">Transferase</keyword>
<proteinExistence type="predicted"/>
<dbReference type="STRING" id="595434.RISK_001032"/>
<protein>
    <submittedName>
        <fullName evidence="2">Glycosyl transferase, family 25</fullName>
    </submittedName>
</protein>
<dbReference type="InterPro" id="IPR002654">
    <property type="entry name" value="Glyco_trans_25"/>
</dbReference>